<organism evidence="1 2">
    <name type="scientific">Leptospira yasudae</name>
    <dbReference type="NCBI Taxonomy" id="2202201"/>
    <lineage>
        <taxon>Bacteria</taxon>
        <taxon>Pseudomonadati</taxon>
        <taxon>Spirochaetota</taxon>
        <taxon>Spirochaetia</taxon>
        <taxon>Leptospirales</taxon>
        <taxon>Leptospiraceae</taxon>
        <taxon>Leptospira</taxon>
    </lineage>
</organism>
<proteinExistence type="predicted"/>
<gene>
    <name evidence="1" type="ORF">DLM77_19850</name>
</gene>
<accession>A0ABX9LYP8</accession>
<name>A0ABX9LYP8_9LEPT</name>
<comment type="caution">
    <text evidence="1">The sequence shown here is derived from an EMBL/GenBank/DDBJ whole genome shotgun (WGS) entry which is preliminary data.</text>
</comment>
<reference evidence="2" key="1">
    <citation type="submission" date="2018-05" db="EMBL/GenBank/DDBJ databases">
        <title>Leptospira yasudae sp. nov. and Leptospira stimsonii sp. nov., two pathogenic species of the genus Leptospira isolated from environmental sources.</title>
        <authorList>
            <person name="Casanovas-Massana A."/>
            <person name="Hamond C."/>
            <person name="Santos L.A."/>
            <person name="Hacker K.P."/>
            <person name="Balassiano I."/>
            <person name="Medeiros M.A."/>
            <person name="Reis M.G."/>
            <person name="Ko A.I."/>
            <person name="Wunder E.A."/>
        </authorList>
    </citation>
    <scope>NUCLEOTIDE SEQUENCE [LARGE SCALE GENOMIC DNA]</scope>
    <source>
        <strain evidence="2">B21</strain>
    </source>
</reference>
<protein>
    <submittedName>
        <fullName evidence="1">Uncharacterized protein</fullName>
    </submittedName>
</protein>
<dbReference type="Proteomes" id="UP000285569">
    <property type="component" value="Unassembled WGS sequence"/>
</dbReference>
<keyword evidence="2" id="KW-1185">Reference proteome</keyword>
<reference evidence="1 2" key="2">
    <citation type="journal article" date="2020" name="Int. J. Syst. Evol. Microbiol.">
        <title>Leptospira yasudae sp. nov. and Leptospira stimsonii sp. nov., two new species of the pathogenic group isolated from environmental sources.</title>
        <authorList>
            <person name="Casanovas-Massana A."/>
            <person name="Hamond C."/>
            <person name="Santos L.A."/>
            <person name="de Oliveira D."/>
            <person name="Hacker K.P."/>
            <person name="Balassiano I."/>
            <person name="Costa F."/>
            <person name="Medeiros M.A."/>
            <person name="Reis M.G."/>
            <person name="Ko A.I."/>
            <person name="Wunder E.A."/>
        </authorList>
    </citation>
    <scope>NUCLEOTIDE SEQUENCE [LARGE SCALE GENOMIC DNA]</scope>
    <source>
        <strain evidence="1 2">B21</strain>
    </source>
</reference>
<evidence type="ECO:0000313" key="1">
    <source>
        <dbReference type="EMBL" id="RHX77693.1"/>
    </source>
</evidence>
<sequence length="73" mass="8484">MSAILLFKPTSWPVLLFPFDRREIYDRSFKRPIRFANPISNRRSSRSFPFQRRPPVLSPPVAGPIVNFSCCDS</sequence>
<evidence type="ECO:0000313" key="2">
    <source>
        <dbReference type="Proteomes" id="UP000285569"/>
    </source>
</evidence>
<dbReference type="EMBL" id="QHCR01000012">
    <property type="protein sequence ID" value="RHX77693.1"/>
    <property type="molecule type" value="Genomic_DNA"/>
</dbReference>